<dbReference type="EMBL" id="AP028915">
    <property type="protein sequence ID" value="BES96967.1"/>
    <property type="molecule type" value="Genomic_DNA"/>
</dbReference>
<reference evidence="3 4" key="1">
    <citation type="submission" date="2023-09" db="EMBL/GenBank/DDBJ databases">
        <title>Nesidiocoris tenuis whole genome shotgun sequence.</title>
        <authorList>
            <person name="Shibata T."/>
            <person name="Shimoda M."/>
            <person name="Kobayashi T."/>
            <person name="Uehara T."/>
        </authorList>
    </citation>
    <scope>NUCLEOTIDE SEQUENCE [LARGE SCALE GENOMIC DNA]</scope>
    <source>
        <strain evidence="3 4">Japan</strain>
    </source>
</reference>
<dbReference type="Proteomes" id="UP001307889">
    <property type="component" value="Chromosome 7"/>
</dbReference>
<evidence type="ECO:0000256" key="2">
    <source>
        <dbReference type="ARBA" id="ARBA00022737"/>
    </source>
</evidence>
<gene>
    <name evidence="3" type="ORF">NTJ_09780</name>
</gene>
<keyword evidence="1" id="KW-0433">Leucine-rich repeat</keyword>
<evidence type="ECO:0000256" key="1">
    <source>
        <dbReference type="ARBA" id="ARBA00022614"/>
    </source>
</evidence>
<proteinExistence type="predicted"/>
<name>A0ABN7B2J2_9HEMI</name>
<dbReference type="Pfam" id="PF13855">
    <property type="entry name" value="LRR_8"/>
    <property type="match status" value="1"/>
</dbReference>
<dbReference type="PANTHER" id="PTHR48051">
    <property type="match status" value="1"/>
</dbReference>
<dbReference type="InterPro" id="IPR050216">
    <property type="entry name" value="LRR_domain-containing"/>
</dbReference>
<organism evidence="3 4">
    <name type="scientific">Nesidiocoris tenuis</name>
    <dbReference type="NCBI Taxonomy" id="355587"/>
    <lineage>
        <taxon>Eukaryota</taxon>
        <taxon>Metazoa</taxon>
        <taxon>Ecdysozoa</taxon>
        <taxon>Arthropoda</taxon>
        <taxon>Hexapoda</taxon>
        <taxon>Insecta</taxon>
        <taxon>Pterygota</taxon>
        <taxon>Neoptera</taxon>
        <taxon>Paraneoptera</taxon>
        <taxon>Hemiptera</taxon>
        <taxon>Heteroptera</taxon>
        <taxon>Panheteroptera</taxon>
        <taxon>Cimicomorpha</taxon>
        <taxon>Miridae</taxon>
        <taxon>Dicyphina</taxon>
        <taxon>Nesidiocoris</taxon>
    </lineage>
</organism>
<protein>
    <submittedName>
        <fullName evidence="3">Leucine Rich Repeat</fullName>
    </submittedName>
</protein>
<dbReference type="PANTHER" id="PTHR48051:SF35">
    <property type="entry name" value="LEUCINE-RICH REPEAT-CONTAINING PROTEIN 27"/>
    <property type="match status" value="1"/>
</dbReference>
<accession>A0ABN7B2J2</accession>
<evidence type="ECO:0000313" key="3">
    <source>
        <dbReference type="EMBL" id="BES96967.1"/>
    </source>
</evidence>
<keyword evidence="4" id="KW-1185">Reference proteome</keyword>
<dbReference type="PROSITE" id="PS51450">
    <property type="entry name" value="LRR"/>
    <property type="match status" value="1"/>
</dbReference>
<evidence type="ECO:0000313" key="4">
    <source>
        <dbReference type="Proteomes" id="UP001307889"/>
    </source>
</evidence>
<dbReference type="SUPFAM" id="SSF52058">
    <property type="entry name" value="L domain-like"/>
    <property type="match status" value="1"/>
</dbReference>
<sequence>MEQSGSLSIVNVENFTVKNPNEANEGRRFLDATNQGLTNFFLELFEVENAWDNITHLYLNRNRLKSIPENLFKQLTNLEWIDLRWNDLELFPTTVKFHPYLKTILLQDNNLTVLPIEFGSLERLSCLSVTNNPLERPGKNVLSKCKTNADLIDYFKRCWQLQTYDVPVEKPKARTVKRRRAAGKLFPVRRMKDHTEIICRLKNSGKIKDQIRAEKMQQVLENQQKAIQNFKDREVLKMWRDKYREGQGSYILSHYTPSFPGGSIANRITVDPDIMKYFTGDINAAISDLRSELSQIRIPPIADDPEQIIKTKELEMAAIQDIHKKVNYLKHRS</sequence>
<keyword evidence="2" id="KW-0677">Repeat</keyword>
<dbReference type="Gene3D" id="3.80.10.10">
    <property type="entry name" value="Ribonuclease Inhibitor"/>
    <property type="match status" value="1"/>
</dbReference>
<dbReference type="InterPro" id="IPR001611">
    <property type="entry name" value="Leu-rich_rpt"/>
</dbReference>
<dbReference type="InterPro" id="IPR032675">
    <property type="entry name" value="LRR_dom_sf"/>
</dbReference>